<dbReference type="InterPro" id="IPR006311">
    <property type="entry name" value="TAT_signal"/>
</dbReference>
<gene>
    <name evidence="2" type="ORF">C7I84_27540</name>
</gene>
<name>A0A2P7RMB3_9HYPH</name>
<reference evidence="2 3" key="1">
    <citation type="submission" date="2018-03" db="EMBL/GenBank/DDBJ databases">
        <title>The draft genome of Mesorhizobium sp. 6GN-30.</title>
        <authorList>
            <person name="Liu L."/>
            <person name="Li L."/>
            <person name="Wang T."/>
            <person name="Zhang X."/>
            <person name="Liang L."/>
        </authorList>
    </citation>
    <scope>NUCLEOTIDE SEQUENCE [LARGE SCALE GENOMIC DNA]</scope>
    <source>
        <strain evidence="2 3">6GN30</strain>
    </source>
</reference>
<proteinExistence type="predicted"/>
<dbReference type="RefSeq" id="WP_106775417.1">
    <property type="nucleotide sequence ID" value="NZ_PXYK01000043.1"/>
</dbReference>
<evidence type="ECO:0000256" key="1">
    <source>
        <dbReference type="SAM" id="SignalP"/>
    </source>
</evidence>
<dbReference type="AlphaFoldDB" id="A0A2P7RMB3"/>
<evidence type="ECO:0000313" key="3">
    <source>
        <dbReference type="Proteomes" id="UP000241229"/>
    </source>
</evidence>
<dbReference type="Proteomes" id="UP000241229">
    <property type="component" value="Unassembled WGS sequence"/>
</dbReference>
<accession>A0A2P7RMB3</accession>
<feature type="signal peptide" evidence="1">
    <location>
        <begin position="1"/>
        <end position="28"/>
    </location>
</feature>
<feature type="chain" id="PRO_5015191035" evidence="1">
    <location>
        <begin position="29"/>
        <end position="133"/>
    </location>
</feature>
<dbReference type="EMBL" id="PXYK01000043">
    <property type="protein sequence ID" value="PSJ51353.1"/>
    <property type="molecule type" value="Genomic_DNA"/>
</dbReference>
<keyword evidence="1" id="KW-0732">Signal</keyword>
<protein>
    <submittedName>
        <fullName evidence="2">Uncharacterized protein</fullName>
    </submittedName>
</protein>
<comment type="caution">
    <text evidence="2">The sequence shown here is derived from an EMBL/GenBank/DDBJ whole genome shotgun (WGS) entry which is preliminary data.</text>
</comment>
<evidence type="ECO:0000313" key="2">
    <source>
        <dbReference type="EMBL" id="PSJ51353.1"/>
    </source>
</evidence>
<dbReference type="OrthoDB" id="7667742at2"/>
<dbReference type="PROSITE" id="PS51318">
    <property type="entry name" value="TAT"/>
    <property type="match status" value="1"/>
</dbReference>
<organism evidence="2 3">
    <name type="scientific">Kumtagia ephedrae</name>
    <dbReference type="NCBI Taxonomy" id="2116701"/>
    <lineage>
        <taxon>Bacteria</taxon>
        <taxon>Pseudomonadati</taxon>
        <taxon>Pseudomonadota</taxon>
        <taxon>Alphaproteobacteria</taxon>
        <taxon>Hyphomicrobiales</taxon>
        <taxon>Phyllobacteriaceae</taxon>
        <taxon>Kumtagia</taxon>
    </lineage>
</organism>
<sequence length="133" mass="13816">MKRPTDRRTVLITAAAAAVAAAAVPVAAQSPHIRGEVTFAGGAVIPKGDLEIYLEDHAAQDKTQRRAAATRLKSDGGAKAIAFSLAPPVSPAASQTLRIVARLERADGWLLARGSTEVEAGSAVQVTLNTVMY</sequence>
<keyword evidence="3" id="KW-1185">Reference proteome</keyword>